<name>A0ABS7NDZ3_9RHOB</name>
<dbReference type="EMBL" id="JAHVJA010000003">
    <property type="protein sequence ID" value="MBY6139429.1"/>
    <property type="molecule type" value="Genomic_DNA"/>
</dbReference>
<keyword evidence="7" id="KW-1185">Reference proteome</keyword>
<proteinExistence type="predicted"/>
<dbReference type="InterPro" id="IPR018060">
    <property type="entry name" value="HTH_AraC"/>
</dbReference>
<dbReference type="PANTHER" id="PTHR46796">
    <property type="entry name" value="HTH-TYPE TRANSCRIPTIONAL ACTIVATOR RHAS-RELATED"/>
    <property type="match status" value="1"/>
</dbReference>
<dbReference type="Proteomes" id="UP000766629">
    <property type="component" value="Unassembled WGS sequence"/>
</dbReference>
<keyword evidence="3" id="KW-0804">Transcription</keyword>
<gene>
    <name evidence="6" type="ORF">KUV26_08300</name>
</gene>
<dbReference type="PANTHER" id="PTHR46796:SF6">
    <property type="entry name" value="ARAC SUBFAMILY"/>
    <property type="match status" value="1"/>
</dbReference>
<evidence type="ECO:0000256" key="4">
    <source>
        <dbReference type="SAM" id="MobiDB-lite"/>
    </source>
</evidence>
<accession>A0ABS7NDZ3</accession>
<evidence type="ECO:0000256" key="2">
    <source>
        <dbReference type="ARBA" id="ARBA00023125"/>
    </source>
</evidence>
<organism evidence="6 7">
    <name type="scientific">Leisingera daeponensis</name>
    <dbReference type="NCBI Taxonomy" id="405746"/>
    <lineage>
        <taxon>Bacteria</taxon>
        <taxon>Pseudomonadati</taxon>
        <taxon>Pseudomonadota</taxon>
        <taxon>Alphaproteobacteria</taxon>
        <taxon>Rhodobacterales</taxon>
        <taxon>Roseobacteraceae</taxon>
        <taxon>Leisingera</taxon>
    </lineage>
</organism>
<evidence type="ECO:0000256" key="3">
    <source>
        <dbReference type="ARBA" id="ARBA00023163"/>
    </source>
</evidence>
<keyword evidence="1" id="KW-0805">Transcription regulation</keyword>
<keyword evidence="2" id="KW-0238">DNA-binding</keyword>
<dbReference type="PROSITE" id="PS01124">
    <property type="entry name" value="HTH_ARAC_FAMILY_2"/>
    <property type="match status" value="1"/>
</dbReference>
<evidence type="ECO:0000313" key="7">
    <source>
        <dbReference type="Proteomes" id="UP000766629"/>
    </source>
</evidence>
<evidence type="ECO:0000313" key="6">
    <source>
        <dbReference type="EMBL" id="MBY6139429.1"/>
    </source>
</evidence>
<dbReference type="InterPro" id="IPR035418">
    <property type="entry name" value="AraC-bd_2"/>
</dbReference>
<dbReference type="InterPro" id="IPR009057">
    <property type="entry name" value="Homeodomain-like_sf"/>
</dbReference>
<dbReference type="Pfam" id="PF12833">
    <property type="entry name" value="HTH_18"/>
    <property type="match status" value="1"/>
</dbReference>
<dbReference type="Gene3D" id="1.10.10.60">
    <property type="entry name" value="Homeodomain-like"/>
    <property type="match status" value="1"/>
</dbReference>
<comment type="caution">
    <text evidence="6">The sequence shown here is derived from an EMBL/GenBank/DDBJ whole genome shotgun (WGS) entry which is preliminary data.</text>
</comment>
<feature type="region of interest" description="Disordered" evidence="4">
    <location>
        <begin position="303"/>
        <end position="331"/>
    </location>
</feature>
<protein>
    <submittedName>
        <fullName evidence="6">Helix-turn-helix domain-containing protein</fullName>
    </submittedName>
</protein>
<dbReference type="SUPFAM" id="SSF46689">
    <property type="entry name" value="Homeodomain-like"/>
    <property type="match status" value="1"/>
</dbReference>
<evidence type="ECO:0000259" key="5">
    <source>
        <dbReference type="PROSITE" id="PS01124"/>
    </source>
</evidence>
<dbReference type="Pfam" id="PF14525">
    <property type="entry name" value="AraC_binding_2"/>
    <property type="match status" value="1"/>
</dbReference>
<reference evidence="6 7" key="1">
    <citation type="submission" date="2021-06" db="EMBL/GenBank/DDBJ databases">
        <title>50 bacteria genomes isolated from Dapeng, Shenzhen, China.</title>
        <authorList>
            <person name="Zheng W."/>
            <person name="Yu S."/>
            <person name="Huang Y."/>
        </authorList>
    </citation>
    <scope>NUCLEOTIDE SEQUENCE [LARGE SCALE GENOMIC DNA]</scope>
    <source>
        <strain evidence="6 7">DP1N14-2</strain>
    </source>
</reference>
<dbReference type="SMART" id="SM00342">
    <property type="entry name" value="HTH_ARAC"/>
    <property type="match status" value="1"/>
</dbReference>
<sequence length="331" mass="35711">MIGFEPWNSTLRASCGHYYAVPDRAVGEWTGTFDLRWRSGVDVAEIRCPSARIERTRKGILRDDQEHFFLLRQLEGETGILHAGRETLLKPGEFLLLDSTRAAELSIGGGPAAFLSAHLPRALVLETRREMPAAGRKITRAHPLHASLCGLLDAGGAEDTAGYIFDLVPLAFAGAGPRPGAGSLGSRSSRFRLIRETLELLSADPRLTVDTLAARTGLSRRQLQREFQENGTTFTGCLTRTRLAAVAGKLRHAARQKARVPIAQLAYGAGFGDISHFNRTFRQQFGCSPRGFLGTCDPGGSLAQDANSLAPAPKTPPPDRACLSQSNPADG</sequence>
<feature type="domain" description="HTH araC/xylS-type" evidence="5">
    <location>
        <begin position="192"/>
        <end position="295"/>
    </location>
</feature>
<dbReference type="RefSeq" id="WP_222508016.1">
    <property type="nucleotide sequence ID" value="NZ_JAHVJA010000003.1"/>
</dbReference>
<dbReference type="InterPro" id="IPR050204">
    <property type="entry name" value="AraC_XylS_family_regulators"/>
</dbReference>
<evidence type="ECO:0000256" key="1">
    <source>
        <dbReference type="ARBA" id="ARBA00023015"/>
    </source>
</evidence>